<organism evidence="6 7">
    <name type="scientific">Thalassiosira pseudonana</name>
    <name type="common">Marine diatom</name>
    <name type="synonym">Cyclotella nana</name>
    <dbReference type="NCBI Taxonomy" id="35128"/>
    <lineage>
        <taxon>Eukaryota</taxon>
        <taxon>Sar</taxon>
        <taxon>Stramenopiles</taxon>
        <taxon>Ochrophyta</taxon>
        <taxon>Bacillariophyta</taxon>
        <taxon>Coscinodiscophyceae</taxon>
        <taxon>Thalassiosirophycidae</taxon>
        <taxon>Thalassiosirales</taxon>
        <taxon>Thalassiosiraceae</taxon>
        <taxon>Thalassiosira</taxon>
    </lineage>
</organism>
<dbReference type="InterPro" id="IPR052994">
    <property type="entry name" value="Tiny_macrocysts_regulators"/>
</dbReference>
<dbReference type="GO" id="GO:0016301">
    <property type="term" value="F:kinase activity"/>
    <property type="evidence" value="ECO:0007669"/>
    <property type="project" value="UniProtKB-KW"/>
</dbReference>
<dbReference type="EMBL" id="CM000643">
    <property type="protein sequence ID" value="EED91446.1"/>
    <property type="molecule type" value="Genomic_DNA"/>
</dbReference>
<dbReference type="PROSITE" id="PS50112">
    <property type="entry name" value="PAS"/>
    <property type="match status" value="1"/>
</dbReference>
<name>B8C549_THAPS</name>
<dbReference type="STRING" id="35128.B8C549"/>
<dbReference type="KEGG" id="tps:THAPSDRAFT_262720"/>
<evidence type="ECO:0000256" key="4">
    <source>
        <dbReference type="ARBA" id="ARBA00022840"/>
    </source>
</evidence>
<keyword evidence="4" id="KW-0067">ATP-binding</keyword>
<feature type="non-terminal residue" evidence="6">
    <location>
        <position position="137"/>
    </location>
</feature>
<evidence type="ECO:0000259" key="5">
    <source>
        <dbReference type="PROSITE" id="PS50112"/>
    </source>
</evidence>
<keyword evidence="3" id="KW-0418">Kinase</keyword>
<evidence type="ECO:0000256" key="2">
    <source>
        <dbReference type="ARBA" id="ARBA00022741"/>
    </source>
</evidence>
<dbReference type="PANTHER" id="PTHR31600:SF2">
    <property type="entry name" value="GAMETE ENRICHED GENE 10 PROTEIN-RELATED"/>
    <property type="match status" value="1"/>
</dbReference>
<dbReference type="GO" id="GO:0005524">
    <property type="term" value="F:ATP binding"/>
    <property type="evidence" value="ECO:0007669"/>
    <property type="project" value="UniProtKB-KW"/>
</dbReference>
<dbReference type="GeneID" id="7448406"/>
<dbReference type="NCBIfam" id="TIGR00229">
    <property type="entry name" value="sensory_box"/>
    <property type="match status" value="1"/>
</dbReference>
<dbReference type="Pfam" id="PF13426">
    <property type="entry name" value="PAS_9"/>
    <property type="match status" value="1"/>
</dbReference>
<dbReference type="InterPro" id="IPR035965">
    <property type="entry name" value="PAS-like_dom_sf"/>
</dbReference>
<dbReference type="PANTHER" id="PTHR31600">
    <property type="entry name" value="TINY MACROCYSTS PROTEIN B-RELATED"/>
    <property type="match status" value="1"/>
</dbReference>
<dbReference type="FunFam" id="3.30.450.20:FF:000060">
    <property type="entry name" value="Sensor protein FixL"/>
    <property type="match status" value="1"/>
</dbReference>
<dbReference type="eggNOG" id="ENOG502S7Y1">
    <property type="taxonomic scope" value="Eukaryota"/>
</dbReference>
<dbReference type="SUPFAM" id="SSF55785">
    <property type="entry name" value="PYP-like sensor domain (PAS domain)"/>
    <property type="match status" value="1"/>
</dbReference>
<dbReference type="AlphaFoldDB" id="B8C549"/>
<reference evidence="6 7" key="2">
    <citation type="journal article" date="2008" name="Nature">
        <title>The Phaeodactylum genome reveals the evolutionary history of diatom genomes.</title>
        <authorList>
            <person name="Bowler C."/>
            <person name="Allen A.E."/>
            <person name="Badger J.H."/>
            <person name="Grimwood J."/>
            <person name="Jabbari K."/>
            <person name="Kuo A."/>
            <person name="Maheswari U."/>
            <person name="Martens C."/>
            <person name="Maumus F."/>
            <person name="Otillar R.P."/>
            <person name="Rayko E."/>
            <person name="Salamov A."/>
            <person name="Vandepoele K."/>
            <person name="Beszteri B."/>
            <person name="Gruber A."/>
            <person name="Heijde M."/>
            <person name="Katinka M."/>
            <person name="Mock T."/>
            <person name="Valentin K."/>
            <person name="Verret F."/>
            <person name="Berges J.A."/>
            <person name="Brownlee C."/>
            <person name="Cadoret J.P."/>
            <person name="Chiovitti A."/>
            <person name="Choi C.J."/>
            <person name="Coesel S."/>
            <person name="De Martino A."/>
            <person name="Detter J.C."/>
            <person name="Durkin C."/>
            <person name="Falciatore A."/>
            <person name="Fournet J."/>
            <person name="Haruta M."/>
            <person name="Huysman M.J."/>
            <person name="Jenkins B.D."/>
            <person name="Jiroutova K."/>
            <person name="Jorgensen R.E."/>
            <person name="Joubert Y."/>
            <person name="Kaplan A."/>
            <person name="Kroger N."/>
            <person name="Kroth P.G."/>
            <person name="La Roche J."/>
            <person name="Lindquist E."/>
            <person name="Lommer M."/>
            <person name="Martin-Jezequel V."/>
            <person name="Lopez P.J."/>
            <person name="Lucas S."/>
            <person name="Mangogna M."/>
            <person name="McGinnis K."/>
            <person name="Medlin L.K."/>
            <person name="Montsant A."/>
            <person name="Oudot-Le Secq M.P."/>
            <person name="Napoli C."/>
            <person name="Obornik M."/>
            <person name="Parker M.S."/>
            <person name="Petit J.L."/>
            <person name="Porcel B.M."/>
            <person name="Poulsen N."/>
            <person name="Robison M."/>
            <person name="Rychlewski L."/>
            <person name="Rynearson T.A."/>
            <person name="Schmutz J."/>
            <person name="Shapiro H."/>
            <person name="Siaut M."/>
            <person name="Stanley M."/>
            <person name="Sussman M.R."/>
            <person name="Taylor A.R."/>
            <person name="Vardi A."/>
            <person name="von Dassow P."/>
            <person name="Vyverman W."/>
            <person name="Willis A."/>
            <person name="Wyrwicz L.S."/>
            <person name="Rokhsar D.S."/>
            <person name="Weissenbach J."/>
            <person name="Armbrust E.V."/>
            <person name="Green B.R."/>
            <person name="Van de Peer Y."/>
            <person name="Grigoriev I.V."/>
        </authorList>
    </citation>
    <scope>NUCLEOTIDE SEQUENCE [LARGE SCALE GENOMIC DNA]</scope>
    <source>
        <strain evidence="6 7">CCMP1335</strain>
    </source>
</reference>
<evidence type="ECO:0000313" key="6">
    <source>
        <dbReference type="EMBL" id="EED91446.1"/>
    </source>
</evidence>
<dbReference type="Proteomes" id="UP000001449">
    <property type="component" value="Chromosome 6"/>
</dbReference>
<dbReference type="CDD" id="cd00130">
    <property type="entry name" value="PAS"/>
    <property type="match status" value="1"/>
</dbReference>
<evidence type="ECO:0000313" key="7">
    <source>
        <dbReference type="Proteomes" id="UP000001449"/>
    </source>
</evidence>
<gene>
    <name evidence="6" type="ORF">THAPSDRAFT_262720</name>
</gene>
<dbReference type="HOGENOM" id="CLU_1912229_0_0_1"/>
<feature type="domain" description="PAS" evidence="5">
    <location>
        <begin position="21"/>
        <end position="91"/>
    </location>
</feature>
<sequence length="137" mass="15495">ICGFIRDLTSEKAARAEILEKQKLTEKIVEASFDALFVISQRGIIQMVNGASSRVFGWTHEEFMGKNISMIMPEHHASKHDSYLSHYILTGFKKMIGKEREVEAVRKDGTRFPCILGLSEVVNDGLVQYVGYIKDIT</sequence>
<evidence type="ECO:0000256" key="1">
    <source>
        <dbReference type="ARBA" id="ARBA00022679"/>
    </source>
</evidence>
<dbReference type="Gene3D" id="3.30.450.20">
    <property type="entry name" value="PAS domain"/>
    <property type="match status" value="1"/>
</dbReference>
<evidence type="ECO:0000256" key="3">
    <source>
        <dbReference type="ARBA" id="ARBA00022777"/>
    </source>
</evidence>
<feature type="non-terminal residue" evidence="6">
    <location>
        <position position="1"/>
    </location>
</feature>
<protein>
    <recommendedName>
        <fullName evidence="5">PAS domain-containing protein</fullName>
    </recommendedName>
</protein>
<keyword evidence="1" id="KW-0808">Transferase</keyword>
<dbReference type="PaxDb" id="35128-Thaps262720"/>
<keyword evidence="7" id="KW-1185">Reference proteome</keyword>
<dbReference type="SMART" id="SM00091">
    <property type="entry name" value="PAS"/>
    <property type="match status" value="1"/>
</dbReference>
<dbReference type="InParanoid" id="B8C549"/>
<proteinExistence type="predicted"/>
<dbReference type="RefSeq" id="XP_002291339.1">
    <property type="nucleotide sequence ID" value="XM_002291303.1"/>
</dbReference>
<accession>B8C549</accession>
<keyword evidence="2" id="KW-0547">Nucleotide-binding</keyword>
<dbReference type="InterPro" id="IPR000014">
    <property type="entry name" value="PAS"/>
</dbReference>
<reference evidence="6 7" key="1">
    <citation type="journal article" date="2004" name="Science">
        <title>The genome of the diatom Thalassiosira pseudonana: ecology, evolution, and metabolism.</title>
        <authorList>
            <person name="Armbrust E.V."/>
            <person name="Berges J.A."/>
            <person name="Bowler C."/>
            <person name="Green B.R."/>
            <person name="Martinez D."/>
            <person name="Putnam N.H."/>
            <person name="Zhou S."/>
            <person name="Allen A.E."/>
            <person name="Apt K.E."/>
            <person name="Bechner M."/>
            <person name="Brzezinski M.A."/>
            <person name="Chaal B.K."/>
            <person name="Chiovitti A."/>
            <person name="Davis A.K."/>
            <person name="Demarest M.S."/>
            <person name="Detter J.C."/>
            <person name="Glavina T."/>
            <person name="Goodstein D."/>
            <person name="Hadi M.Z."/>
            <person name="Hellsten U."/>
            <person name="Hildebrand M."/>
            <person name="Jenkins B.D."/>
            <person name="Jurka J."/>
            <person name="Kapitonov V.V."/>
            <person name="Kroger N."/>
            <person name="Lau W.W."/>
            <person name="Lane T.W."/>
            <person name="Larimer F.W."/>
            <person name="Lippmeier J.C."/>
            <person name="Lucas S."/>
            <person name="Medina M."/>
            <person name="Montsant A."/>
            <person name="Obornik M."/>
            <person name="Parker M.S."/>
            <person name="Palenik B."/>
            <person name="Pazour G.J."/>
            <person name="Richardson P.M."/>
            <person name="Rynearson T.A."/>
            <person name="Saito M.A."/>
            <person name="Schwartz D.C."/>
            <person name="Thamatrakoln K."/>
            <person name="Valentin K."/>
            <person name="Vardi A."/>
            <person name="Wilkerson F.P."/>
            <person name="Rokhsar D.S."/>
        </authorList>
    </citation>
    <scope>NUCLEOTIDE SEQUENCE [LARGE SCALE GENOMIC DNA]</scope>
    <source>
        <strain evidence="6 7">CCMP1335</strain>
    </source>
</reference>